<evidence type="ECO:0000256" key="1">
    <source>
        <dbReference type="SAM" id="MobiDB-lite"/>
    </source>
</evidence>
<keyword evidence="2" id="KW-0732">Signal</keyword>
<dbReference type="AlphaFoldDB" id="A0A7R9YSH3"/>
<proteinExistence type="predicted"/>
<feature type="compositionally biased region" description="Low complexity" evidence="1">
    <location>
        <begin position="172"/>
        <end position="190"/>
    </location>
</feature>
<feature type="region of interest" description="Disordered" evidence="1">
    <location>
        <begin position="171"/>
        <end position="190"/>
    </location>
</feature>
<sequence>MVCALKAHGAALVSRVLAQQPVPPPPQCSSSGGGGGCSSSGAWGSAGGEAVCSYGGGGAAGGSGGGSGGAEQGGSGSCAADAARRRDLVCALEMYQELQNLQAARLPVGSARAEAARAESLTLQGNVYAALGCAADARACWSGAYAVYAQTLGEGHMLTKNLAARAKRLVPSSPDVGSGSAASSGGEAVRAGGGAATVASIGPGSGW</sequence>
<dbReference type="EMBL" id="HBEC01011574">
    <property type="protein sequence ID" value="CAD8285265.1"/>
    <property type="molecule type" value="Transcribed_RNA"/>
</dbReference>
<accession>A0A7R9YSH3</accession>
<protein>
    <submittedName>
        <fullName evidence="3">Uncharacterized protein</fullName>
    </submittedName>
</protein>
<feature type="signal peptide" evidence="2">
    <location>
        <begin position="1"/>
        <end position="18"/>
    </location>
</feature>
<name>A0A7R9YSH3_9CHLO</name>
<reference evidence="3" key="1">
    <citation type="submission" date="2021-01" db="EMBL/GenBank/DDBJ databases">
        <authorList>
            <person name="Corre E."/>
            <person name="Pelletier E."/>
            <person name="Niang G."/>
            <person name="Scheremetjew M."/>
            <person name="Finn R."/>
            <person name="Kale V."/>
            <person name="Holt S."/>
            <person name="Cochrane G."/>
            <person name="Meng A."/>
            <person name="Brown T."/>
            <person name="Cohen L."/>
        </authorList>
    </citation>
    <scope>NUCLEOTIDE SEQUENCE</scope>
    <source>
        <strain evidence="3">CCMP219</strain>
    </source>
</reference>
<evidence type="ECO:0000313" key="3">
    <source>
        <dbReference type="EMBL" id="CAD8285265.1"/>
    </source>
</evidence>
<evidence type="ECO:0000256" key="2">
    <source>
        <dbReference type="SAM" id="SignalP"/>
    </source>
</evidence>
<gene>
    <name evidence="3" type="ORF">CEUR00632_LOCUS5303</name>
</gene>
<organism evidence="3">
    <name type="scientific">Chlamydomonas euryale</name>
    <dbReference type="NCBI Taxonomy" id="1486919"/>
    <lineage>
        <taxon>Eukaryota</taxon>
        <taxon>Viridiplantae</taxon>
        <taxon>Chlorophyta</taxon>
        <taxon>core chlorophytes</taxon>
        <taxon>Chlorophyceae</taxon>
        <taxon>CS clade</taxon>
        <taxon>Chlamydomonadales</taxon>
        <taxon>Chlamydomonadaceae</taxon>
        <taxon>Chlamydomonas</taxon>
    </lineage>
</organism>
<feature type="chain" id="PRO_5030672784" evidence="2">
    <location>
        <begin position="19"/>
        <end position="207"/>
    </location>
</feature>